<dbReference type="EMBL" id="JBHRTP010000066">
    <property type="protein sequence ID" value="MFC3110002.1"/>
    <property type="molecule type" value="Genomic_DNA"/>
</dbReference>
<name>A0ABV7F4Z9_9BURK</name>
<reference evidence="4" key="1">
    <citation type="journal article" date="2019" name="Int. J. Syst. Evol. Microbiol.">
        <title>The Global Catalogue of Microorganisms (GCM) 10K type strain sequencing project: providing services to taxonomists for standard genome sequencing and annotation.</title>
        <authorList>
            <consortium name="The Broad Institute Genomics Platform"/>
            <consortium name="The Broad Institute Genome Sequencing Center for Infectious Disease"/>
            <person name="Wu L."/>
            <person name="Ma J."/>
        </authorList>
    </citation>
    <scope>NUCLEOTIDE SEQUENCE [LARGE SCALE GENOMIC DNA]</scope>
    <source>
        <strain evidence="4">KCTC 42986</strain>
    </source>
</reference>
<dbReference type="CDD" id="cd04335">
    <property type="entry name" value="PrdX_deacylase"/>
    <property type="match status" value="1"/>
</dbReference>
<evidence type="ECO:0000259" key="2">
    <source>
        <dbReference type="Pfam" id="PF04073"/>
    </source>
</evidence>
<dbReference type="PANTHER" id="PTHR31423">
    <property type="entry name" value="YBAK DOMAIN-CONTAINING PROTEIN"/>
    <property type="match status" value="1"/>
</dbReference>
<comment type="similarity">
    <text evidence="1">Belongs to the PRORSD1 family.</text>
</comment>
<dbReference type="InterPro" id="IPR040285">
    <property type="entry name" value="ProX/PRXD1"/>
</dbReference>
<sequence length="171" mass="18762">MDSQIHQVEDALLPIFSQLDLDYQMVEHRPVFTIEEAMAAVPPIDGVKTKNVFLRDAKGNRHILVVVPHDRRVDLLALARVLPSTKLSMGSPERLQRHLGVTPGAVSVFSLVNDSAAAVELILDEEIWHAERVQGHPLRNTATVSISHAALATFLSHVGHRAVVMRVPGAP</sequence>
<dbReference type="RefSeq" id="WP_390322447.1">
    <property type="nucleotide sequence ID" value="NZ_JBHRTP010000066.1"/>
</dbReference>
<gene>
    <name evidence="3" type="ORF">ACFOFO_18890</name>
</gene>
<keyword evidence="4" id="KW-1185">Reference proteome</keyword>
<evidence type="ECO:0000313" key="4">
    <source>
        <dbReference type="Proteomes" id="UP001595530"/>
    </source>
</evidence>
<dbReference type="Gene3D" id="3.90.960.10">
    <property type="entry name" value="YbaK/aminoacyl-tRNA synthetase-associated domain"/>
    <property type="match status" value="1"/>
</dbReference>
<dbReference type="InterPro" id="IPR007214">
    <property type="entry name" value="YbaK/aa-tRNA-synth-assoc-dom"/>
</dbReference>
<dbReference type="Pfam" id="PF04073">
    <property type="entry name" value="tRNA_edit"/>
    <property type="match status" value="1"/>
</dbReference>
<feature type="domain" description="YbaK/aminoacyl-tRNA synthetase-associated" evidence="2">
    <location>
        <begin position="28"/>
        <end position="154"/>
    </location>
</feature>
<accession>A0ABV7F4Z9</accession>
<dbReference type="SUPFAM" id="SSF55826">
    <property type="entry name" value="YbaK/ProRS associated domain"/>
    <property type="match status" value="1"/>
</dbReference>
<organism evidence="3 4">
    <name type="scientific">Undibacterium arcticum</name>
    <dbReference type="NCBI Taxonomy" id="1762892"/>
    <lineage>
        <taxon>Bacteria</taxon>
        <taxon>Pseudomonadati</taxon>
        <taxon>Pseudomonadota</taxon>
        <taxon>Betaproteobacteria</taxon>
        <taxon>Burkholderiales</taxon>
        <taxon>Oxalobacteraceae</taxon>
        <taxon>Undibacterium</taxon>
    </lineage>
</organism>
<evidence type="ECO:0000256" key="1">
    <source>
        <dbReference type="ARBA" id="ARBA00010201"/>
    </source>
</evidence>
<proteinExistence type="inferred from homology"/>
<dbReference type="PANTHER" id="PTHR31423:SF3">
    <property type="entry name" value="PROLYL-TRNA SYNTHETASE ASSOCIATED DOMAIN-CONTAINING PROTEIN 1-RELATED"/>
    <property type="match status" value="1"/>
</dbReference>
<dbReference type="Proteomes" id="UP001595530">
    <property type="component" value="Unassembled WGS sequence"/>
</dbReference>
<protein>
    <submittedName>
        <fullName evidence="3">Prolyl-tRNA synthetase associated domain-containing protein</fullName>
    </submittedName>
</protein>
<comment type="caution">
    <text evidence="3">The sequence shown here is derived from an EMBL/GenBank/DDBJ whole genome shotgun (WGS) entry which is preliminary data.</text>
</comment>
<dbReference type="InterPro" id="IPR036754">
    <property type="entry name" value="YbaK/aa-tRNA-synt-asso_dom_sf"/>
</dbReference>
<evidence type="ECO:0000313" key="3">
    <source>
        <dbReference type="EMBL" id="MFC3110002.1"/>
    </source>
</evidence>